<dbReference type="PANTHER" id="PTHR43420">
    <property type="entry name" value="ACETYLTRANSFERASE"/>
    <property type="match status" value="1"/>
</dbReference>
<proteinExistence type="predicted"/>
<keyword evidence="5" id="KW-1185">Reference proteome</keyword>
<dbReference type="Proteomes" id="UP001247542">
    <property type="component" value="Unassembled WGS sequence"/>
</dbReference>
<keyword evidence="2 4" id="KW-0012">Acyltransferase</keyword>
<dbReference type="InterPro" id="IPR000182">
    <property type="entry name" value="GNAT_dom"/>
</dbReference>
<dbReference type="SUPFAM" id="SSF55729">
    <property type="entry name" value="Acyl-CoA N-acyltransferases (Nat)"/>
    <property type="match status" value="2"/>
</dbReference>
<gene>
    <name evidence="4" type="ORF">QS713_06680</name>
</gene>
<evidence type="ECO:0000256" key="2">
    <source>
        <dbReference type="ARBA" id="ARBA00023315"/>
    </source>
</evidence>
<evidence type="ECO:0000313" key="4">
    <source>
        <dbReference type="EMBL" id="MDT3767743.1"/>
    </source>
</evidence>
<comment type="caution">
    <text evidence="4">The sequence shown here is derived from an EMBL/GenBank/DDBJ whole genome shotgun (WGS) entry which is preliminary data.</text>
</comment>
<feature type="domain" description="N-acetyltransferase" evidence="3">
    <location>
        <begin position="205"/>
        <end position="342"/>
    </location>
</feature>
<accession>A0ABU3IBJ1</accession>
<reference evidence="4 5" key="1">
    <citation type="submission" date="2023-06" db="EMBL/GenBank/DDBJ databases">
        <title>Draft genome sequence of Gleimia hominis type strain CCUG 57540T.</title>
        <authorList>
            <person name="Salva-Serra F."/>
            <person name="Cardew S."/>
            <person name="Jensie Markopoulos S."/>
            <person name="Ohlen M."/>
            <person name="Inganas E."/>
            <person name="Svensson-Stadler L."/>
            <person name="Moore E.R.B."/>
        </authorList>
    </citation>
    <scope>NUCLEOTIDE SEQUENCE [LARGE SCALE GENOMIC DNA]</scope>
    <source>
        <strain evidence="4 5">CCUG 57540</strain>
    </source>
</reference>
<evidence type="ECO:0000259" key="3">
    <source>
        <dbReference type="PROSITE" id="PS51186"/>
    </source>
</evidence>
<dbReference type="InterPro" id="IPR016181">
    <property type="entry name" value="Acyl_CoA_acyltransferase"/>
</dbReference>
<dbReference type="RefSeq" id="WP_313273594.1">
    <property type="nucleotide sequence ID" value="NZ_JASXSX010000001.1"/>
</dbReference>
<evidence type="ECO:0000256" key="1">
    <source>
        <dbReference type="ARBA" id="ARBA00022679"/>
    </source>
</evidence>
<dbReference type="EMBL" id="JASXSX010000001">
    <property type="protein sequence ID" value="MDT3767743.1"/>
    <property type="molecule type" value="Genomic_DNA"/>
</dbReference>
<sequence>MNRNLNDLLQPVEHAPLPSAQLGLRWSPIEPADGRQLLRLVEVCNDHDQSLESFSQNDIADLLEEAREHIIQDVVVGRDSEGIIRAMGSVEVVVSRQTAAQATVNAFIHPQWRGRGVGRALLRWQDARARQIITGHYGPQAHVDVRVSNMVDAHLNDRRRLYMAAGFSPIRTFQTMYKDLTSGEPEVFGVPEGFQVVNWEGNTNDKVRALHTRVFKDHWGSEVDAEAWWDDARRTMEKRWSYVAFSPEGELAGYLLVSRHPAQWIRTGIREAYAELLGVAPEFQGHGIARALLTQSIHAAWQSKMARYGLDVDKENAHGAMAFYERHGFVPAGARVFYSLDV</sequence>
<keyword evidence="1 4" id="KW-0808">Transferase</keyword>
<dbReference type="GO" id="GO:0016746">
    <property type="term" value="F:acyltransferase activity"/>
    <property type="evidence" value="ECO:0007669"/>
    <property type="project" value="UniProtKB-KW"/>
</dbReference>
<dbReference type="PANTHER" id="PTHR43420:SF47">
    <property type="entry name" value="N-ACETYLTRANSFERASE DOMAIN-CONTAINING PROTEIN"/>
    <property type="match status" value="1"/>
</dbReference>
<dbReference type="Pfam" id="PF13508">
    <property type="entry name" value="Acetyltransf_7"/>
    <property type="match status" value="1"/>
</dbReference>
<dbReference type="Pfam" id="PF00583">
    <property type="entry name" value="Acetyltransf_1"/>
    <property type="match status" value="1"/>
</dbReference>
<feature type="domain" description="N-acetyltransferase" evidence="3">
    <location>
        <begin position="24"/>
        <end position="197"/>
    </location>
</feature>
<organism evidence="4 5">
    <name type="scientific">Gleimia hominis</name>
    <dbReference type="NCBI Taxonomy" id="595468"/>
    <lineage>
        <taxon>Bacteria</taxon>
        <taxon>Bacillati</taxon>
        <taxon>Actinomycetota</taxon>
        <taxon>Actinomycetes</taxon>
        <taxon>Actinomycetales</taxon>
        <taxon>Actinomycetaceae</taxon>
        <taxon>Gleimia</taxon>
    </lineage>
</organism>
<dbReference type="CDD" id="cd04301">
    <property type="entry name" value="NAT_SF"/>
    <property type="match status" value="2"/>
</dbReference>
<name>A0ABU3IBJ1_9ACTO</name>
<evidence type="ECO:0000313" key="5">
    <source>
        <dbReference type="Proteomes" id="UP001247542"/>
    </source>
</evidence>
<dbReference type="PROSITE" id="PS51186">
    <property type="entry name" value="GNAT"/>
    <property type="match status" value="2"/>
</dbReference>
<dbReference type="InterPro" id="IPR050680">
    <property type="entry name" value="YpeA/RimI_acetyltransf"/>
</dbReference>
<dbReference type="Gene3D" id="3.40.630.30">
    <property type="match status" value="1"/>
</dbReference>
<dbReference type="EC" id="2.3.1.-" evidence="4"/>
<protein>
    <submittedName>
        <fullName evidence="4">GNAT family N-acetyltransferase</fullName>
        <ecNumber evidence="4">2.3.1.-</ecNumber>
    </submittedName>
</protein>